<keyword evidence="4" id="KW-1185">Reference proteome</keyword>
<dbReference type="InterPro" id="IPR005183">
    <property type="entry name" value="DUF305_CopM-like"/>
</dbReference>
<name>A0A8J3YDL0_9ACTN</name>
<feature type="signal peptide" evidence="1">
    <location>
        <begin position="1"/>
        <end position="28"/>
    </location>
</feature>
<proteinExistence type="predicted"/>
<feature type="chain" id="PRO_5038667382" description="DUF305 domain-containing protein" evidence="1">
    <location>
        <begin position="29"/>
        <end position="189"/>
    </location>
</feature>
<dbReference type="EMBL" id="BOOY01000043">
    <property type="protein sequence ID" value="GIJ06663.1"/>
    <property type="molecule type" value="Genomic_DNA"/>
</dbReference>
<dbReference type="PANTHER" id="PTHR36933">
    <property type="entry name" value="SLL0788 PROTEIN"/>
    <property type="match status" value="1"/>
</dbReference>
<keyword evidence="1" id="KW-0732">Signal</keyword>
<reference evidence="3" key="1">
    <citation type="submission" date="2021-01" db="EMBL/GenBank/DDBJ databases">
        <title>Whole genome shotgun sequence of Spirilliplanes yamanashiensis NBRC 15828.</title>
        <authorList>
            <person name="Komaki H."/>
            <person name="Tamura T."/>
        </authorList>
    </citation>
    <scope>NUCLEOTIDE SEQUENCE</scope>
    <source>
        <strain evidence="3">NBRC 15828</strain>
    </source>
</reference>
<evidence type="ECO:0000313" key="3">
    <source>
        <dbReference type="EMBL" id="GIJ06663.1"/>
    </source>
</evidence>
<protein>
    <recommendedName>
        <fullName evidence="2">DUF305 domain-containing protein</fullName>
    </recommendedName>
</protein>
<evidence type="ECO:0000259" key="2">
    <source>
        <dbReference type="Pfam" id="PF03713"/>
    </source>
</evidence>
<dbReference type="PANTHER" id="PTHR36933:SF1">
    <property type="entry name" value="SLL0788 PROTEIN"/>
    <property type="match status" value="1"/>
</dbReference>
<gene>
    <name evidence="3" type="ORF">Sya03_60150</name>
</gene>
<accession>A0A8J3YDL0</accession>
<dbReference type="AlphaFoldDB" id="A0A8J3YDL0"/>
<dbReference type="Gene3D" id="1.20.1260.10">
    <property type="match status" value="1"/>
</dbReference>
<sequence>MYGRTMRVLRVLAASLAAGVLLVPTAGAAATPSRDSRHGDSRTVRHDVTYIAMFLPHHQTAVQMATVARDKATNPQVRRLAAHIVEEQSRQIAQMRAWLRKHDAEPMPPPAPVREMNRQDIDMLRDARGVQVDRLFLMMMRPHHAQGVAESEDEVEHGRNAFAVNLARTSVADQSREIALMNDLLAALT</sequence>
<feature type="domain" description="DUF305" evidence="2">
    <location>
        <begin position="47"/>
        <end position="185"/>
    </location>
</feature>
<dbReference type="RefSeq" id="WP_203941815.1">
    <property type="nucleotide sequence ID" value="NZ_BAAAGJ010000001.1"/>
</dbReference>
<organism evidence="3 4">
    <name type="scientific">Spirilliplanes yamanashiensis</name>
    <dbReference type="NCBI Taxonomy" id="42233"/>
    <lineage>
        <taxon>Bacteria</taxon>
        <taxon>Bacillati</taxon>
        <taxon>Actinomycetota</taxon>
        <taxon>Actinomycetes</taxon>
        <taxon>Micromonosporales</taxon>
        <taxon>Micromonosporaceae</taxon>
        <taxon>Spirilliplanes</taxon>
    </lineage>
</organism>
<evidence type="ECO:0000256" key="1">
    <source>
        <dbReference type="SAM" id="SignalP"/>
    </source>
</evidence>
<comment type="caution">
    <text evidence="3">The sequence shown here is derived from an EMBL/GenBank/DDBJ whole genome shotgun (WGS) entry which is preliminary data.</text>
</comment>
<dbReference type="Pfam" id="PF03713">
    <property type="entry name" value="DUF305"/>
    <property type="match status" value="1"/>
</dbReference>
<dbReference type="Proteomes" id="UP000652013">
    <property type="component" value="Unassembled WGS sequence"/>
</dbReference>
<evidence type="ECO:0000313" key="4">
    <source>
        <dbReference type="Proteomes" id="UP000652013"/>
    </source>
</evidence>
<dbReference type="InterPro" id="IPR012347">
    <property type="entry name" value="Ferritin-like"/>
</dbReference>